<feature type="chain" id="PRO_5019824722" evidence="2">
    <location>
        <begin position="23"/>
        <end position="133"/>
    </location>
</feature>
<feature type="compositionally biased region" description="Basic residues" evidence="1">
    <location>
        <begin position="101"/>
        <end position="115"/>
    </location>
</feature>
<dbReference type="OrthoDB" id="4899673at2759"/>
<dbReference type="Proteomes" id="UP000014480">
    <property type="component" value="Unassembled WGS sequence"/>
</dbReference>
<protein>
    <submittedName>
        <fullName evidence="3">Uncharacterized protein</fullName>
    </submittedName>
</protein>
<dbReference type="AlphaFoldDB" id="A0A484FMC2"/>
<feature type="signal peptide" evidence="2">
    <location>
        <begin position="1"/>
        <end position="22"/>
    </location>
</feature>
<evidence type="ECO:0000256" key="2">
    <source>
        <dbReference type="SAM" id="SignalP"/>
    </source>
</evidence>
<proteinExistence type="predicted"/>
<keyword evidence="2" id="KW-0732">Signal</keyword>
<organism evidence="3 4">
    <name type="scientific">Colletotrichum orbiculare (strain 104-T / ATCC 96160 / CBS 514.97 / LARS 414 / MAFF 240422)</name>
    <name type="common">Cucumber anthracnose fungus</name>
    <name type="synonym">Colletotrichum lagenarium</name>
    <dbReference type="NCBI Taxonomy" id="1213857"/>
    <lineage>
        <taxon>Eukaryota</taxon>
        <taxon>Fungi</taxon>
        <taxon>Dikarya</taxon>
        <taxon>Ascomycota</taxon>
        <taxon>Pezizomycotina</taxon>
        <taxon>Sordariomycetes</taxon>
        <taxon>Hypocreomycetidae</taxon>
        <taxon>Glomerellales</taxon>
        <taxon>Glomerellaceae</taxon>
        <taxon>Colletotrichum</taxon>
        <taxon>Colletotrichum orbiculare species complex</taxon>
    </lineage>
</organism>
<feature type="region of interest" description="Disordered" evidence="1">
    <location>
        <begin position="51"/>
        <end position="122"/>
    </location>
</feature>
<evidence type="ECO:0000313" key="3">
    <source>
        <dbReference type="EMBL" id="TDZ18795.1"/>
    </source>
</evidence>
<sequence length="133" mass="14649">MHYPSFGHFLLASILAVQGVQSFNLIPSGQVARRYVAPALALAMPAVAAPQTANNEAREPHHRGKKAKKAKKVNKRDESAVKEALEARDIETQHAIEAREPHHRGKKAKKAKKVNKRDESVTTEALEARAFIA</sequence>
<keyword evidence="4" id="KW-1185">Reference proteome</keyword>
<dbReference type="STRING" id="1213857.A0A484FMC2"/>
<reference evidence="4" key="1">
    <citation type="journal article" date="2013" name="New Phytol.">
        <title>Comparative genomic and transcriptomic analyses reveal the hemibiotrophic stage shift of Colletotrichum fungi.</title>
        <authorList>
            <person name="Gan P."/>
            <person name="Ikeda K."/>
            <person name="Irieda H."/>
            <person name="Narusaka M."/>
            <person name="O'Connell R.J."/>
            <person name="Narusaka Y."/>
            <person name="Takano Y."/>
            <person name="Kubo Y."/>
            <person name="Shirasu K."/>
        </authorList>
    </citation>
    <scope>NUCLEOTIDE SEQUENCE [LARGE SCALE GENOMIC DNA]</scope>
    <source>
        <strain evidence="4">104-T / ATCC 96160 / CBS 514.97 / LARS 414 / MAFF 240422</strain>
    </source>
</reference>
<gene>
    <name evidence="3" type="ORF">Cob_v008062</name>
</gene>
<dbReference type="EMBL" id="AMCV02000022">
    <property type="protein sequence ID" value="TDZ18795.1"/>
    <property type="molecule type" value="Genomic_DNA"/>
</dbReference>
<evidence type="ECO:0000256" key="1">
    <source>
        <dbReference type="SAM" id="MobiDB-lite"/>
    </source>
</evidence>
<evidence type="ECO:0000313" key="4">
    <source>
        <dbReference type="Proteomes" id="UP000014480"/>
    </source>
</evidence>
<comment type="caution">
    <text evidence="3">The sequence shown here is derived from an EMBL/GenBank/DDBJ whole genome shotgun (WGS) entry which is preliminary data.</text>
</comment>
<reference evidence="4" key="2">
    <citation type="journal article" date="2019" name="Mol. Plant Microbe Interact.">
        <title>Genome sequence resources for four phytopathogenic fungi from the Colletotrichum orbiculare species complex.</title>
        <authorList>
            <person name="Gan P."/>
            <person name="Tsushima A."/>
            <person name="Narusaka M."/>
            <person name="Narusaka Y."/>
            <person name="Takano Y."/>
            <person name="Kubo Y."/>
            <person name="Shirasu K."/>
        </authorList>
    </citation>
    <scope>GENOME REANNOTATION</scope>
    <source>
        <strain evidence="4">104-T / ATCC 96160 / CBS 514.97 / LARS 414 / MAFF 240422</strain>
    </source>
</reference>
<name>A0A484FMC2_COLOR</name>
<accession>A0A484FMC2</accession>
<feature type="compositionally biased region" description="Basic and acidic residues" evidence="1">
    <location>
        <begin position="75"/>
        <end position="100"/>
    </location>
</feature>
<feature type="compositionally biased region" description="Basic residues" evidence="1">
    <location>
        <begin position="60"/>
        <end position="74"/>
    </location>
</feature>